<evidence type="ECO:0000313" key="1">
    <source>
        <dbReference type="EMBL" id="JAH80857.1"/>
    </source>
</evidence>
<name>A0A0E9VS73_ANGAN</name>
<sequence length="35" mass="3803">MPRDTAYKNNDLFIKATAGAHCPVINAMLPDWGNG</sequence>
<protein>
    <submittedName>
        <fullName evidence="1">Uncharacterized protein</fullName>
    </submittedName>
</protein>
<organism evidence="1">
    <name type="scientific">Anguilla anguilla</name>
    <name type="common">European freshwater eel</name>
    <name type="synonym">Muraena anguilla</name>
    <dbReference type="NCBI Taxonomy" id="7936"/>
    <lineage>
        <taxon>Eukaryota</taxon>
        <taxon>Metazoa</taxon>
        <taxon>Chordata</taxon>
        <taxon>Craniata</taxon>
        <taxon>Vertebrata</taxon>
        <taxon>Euteleostomi</taxon>
        <taxon>Actinopterygii</taxon>
        <taxon>Neopterygii</taxon>
        <taxon>Teleostei</taxon>
        <taxon>Anguilliformes</taxon>
        <taxon>Anguillidae</taxon>
        <taxon>Anguilla</taxon>
    </lineage>
</organism>
<dbReference type="EMBL" id="GBXM01027720">
    <property type="protein sequence ID" value="JAH80857.1"/>
    <property type="molecule type" value="Transcribed_RNA"/>
</dbReference>
<dbReference type="AlphaFoldDB" id="A0A0E9VS73"/>
<reference evidence="1" key="1">
    <citation type="submission" date="2014-11" db="EMBL/GenBank/DDBJ databases">
        <authorList>
            <person name="Amaro Gonzalez C."/>
        </authorList>
    </citation>
    <scope>NUCLEOTIDE SEQUENCE</scope>
</reference>
<proteinExistence type="predicted"/>
<reference evidence="1" key="2">
    <citation type="journal article" date="2015" name="Fish Shellfish Immunol.">
        <title>Early steps in the European eel (Anguilla anguilla)-Vibrio vulnificus interaction in the gills: Role of the RtxA13 toxin.</title>
        <authorList>
            <person name="Callol A."/>
            <person name="Pajuelo D."/>
            <person name="Ebbesson L."/>
            <person name="Teles M."/>
            <person name="MacKenzie S."/>
            <person name="Amaro C."/>
        </authorList>
    </citation>
    <scope>NUCLEOTIDE SEQUENCE</scope>
</reference>
<accession>A0A0E9VS73</accession>